<comment type="caution">
    <text evidence="1">The sequence shown here is derived from an EMBL/GenBank/DDBJ whole genome shotgun (WGS) entry which is preliminary data.</text>
</comment>
<name>A0AAX3IUU9_BIFPS</name>
<organism evidence="1 2">
    <name type="scientific">Bifidobacterium pseudocatenulatum</name>
    <dbReference type="NCBI Taxonomy" id="28026"/>
    <lineage>
        <taxon>Bacteria</taxon>
        <taxon>Bacillati</taxon>
        <taxon>Actinomycetota</taxon>
        <taxon>Actinomycetes</taxon>
        <taxon>Bifidobacteriales</taxon>
        <taxon>Bifidobacteriaceae</taxon>
        <taxon>Bifidobacterium</taxon>
    </lineage>
</organism>
<proteinExistence type="predicted"/>
<evidence type="ECO:0000313" key="1">
    <source>
        <dbReference type="EMBL" id="VUX62441.1"/>
    </source>
</evidence>
<dbReference type="Proteomes" id="UP000331308">
    <property type="component" value="Unassembled WGS sequence"/>
</dbReference>
<sequence length="173" mass="19340">MPSMGCFSFFPFGGFDLTHDGLAGRFNERFAGFFKNGTTPKHVLERCRTWIGDLATYYKKLDSKLDDPKIDEVFRLLSQSGDIILKNRLYRCAGTNTHQTELGRTVVTGLFDPTIAHNAPTTISGLAVQSGTAGKTAAWWNESDYKIIDANHALITPNQLKKFSQQHAFILHN</sequence>
<evidence type="ECO:0000313" key="2">
    <source>
        <dbReference type="Proteomes" id="UP000331308"/>
    </source>
</evidence>
<dbReference type="EMBL" id="CABHOD010000003">
    <property type="protein sequence ID" value="VUX62441.1"/>
    <property type="molecule type" value="Genomic_DNA"/>
</dbReference>
<gene>
    <name evidence="1" type="ORF">BPLFYP29_00434</name>
</gene>
<reference evidence="1 2" key="1">
    <citation type="submission" date="2019-07" db="EMBL/GenBank/DDBJ databases">
        <authorList>
            <person name="Chang H.-W."/>
            <person name="Raman A."/>
            <person name="Venkatesh S."/>
            <person name="Gehrig J."/>
        </authorList>
    </citation>
    <scope>NUCLEOTIDE SEQUENCE [LARGE SCALE GENOMIC DNA]</scope>
    <source>
        <strain evidence="1">Bifidobacterium_pseudocatenulatum_LFYP_29</strain>
    </source>
</reference>
<accession>A0AAX3IUU9</accession>
<dbReference type="AlphaFoldDB" id="A0AAX3IUU9"/>
<protein>
    <submittedName>
        <fullName evidence="1">Uncharacterized protein</fullName>
    </submittedName>
</protein>